<evidence type="ECO:0000313" key="2">
    <source>
        <dbReference type="EMBL" id="RHN61400.1"/>
    </source>
</evidence>
<dbReference type="SUPFAM" id="SSF51430">
    <property type="entry name" value="NAD(P)-linked oxidoreductase"/>
    <property type="match status" value="1"/>
</dbReference>
<dbReference type="EC" id="1.1.1.334" evidence="2"/>
<dbReference type="PANTHER" id="PTHR11732">
    <property type="entry name" value="ALDO/KETO REDUCTASE"/>
    <property type="match status" value="1"/>
</dbReference>
<sequence length="184" mass="21094">MIPFDIKGTWEAMEECYRLGLAKSIGVSNFGVKKLSILLENAEIAPAVNQVEMNPSWQQGKLREFCKQKGIHVSAWSPLGGYKLSWGSPTVMENPILHEIAEARKKSVAQIALRWIYQQGAIPIVKSFNKERMKQNIEIFDWELNQEELDKISQIHQSRFQKAEIFVSDNGPYKTLEELWDGDV</sequence>
<gene>
    <name evidence="2" type="ORF">MtrunA17_Chr4g0036261</name>
</gene>
<dbReference type="InterPro" id="IPR036812">
    <property type="entry name" value="NAD(P)_OxRdtase_dom_sf"/>
</dbReference>
<dbReference type="GO" id="GO:0016491">
    <property type="term" value="F:oxidoreductase activity"/>
    <property type="evidence" value="ECO:0007669"/>
    <property type="project" value="UniProtKB-KW"/>
</dbReference>
<dbReference type="Pfam" id="PF00248">
    <property type="entry name" value="Aldo_ket_red"/>
    <property type="match status" value="1"/>
</dbReference>
<dbReference type="InterPro" id="IPR023210">
    <property type="entry name" value="NADP_OxRdtase_dom"/>
</dbReference>
<name>A0A396I729_MEDTR</name>
<dbReference type="Gene3D" id="3.20.20.100">
    <property type="entry name" value="NADP-dependent oxidoreductase domain"/>
    <property type="match status" value="1"/>
</dbReference>
<dbReference type="InterPro" id="IPR018170">
    <property type="entry name" value="Aldo/ket_reductase_CS"/>
</dbReference>
<organism evidence="2">
    <name type="scientific">Medicago truncatula</name>
    <name type="common">Barrel medic</name>
    <name type="synonym">Medicago tribuloides</name>
    <dbReference type="NCBI Taxonomy" id="3880"/>
    <lineage>
        <taxon>Eukaryota</taxon>
        <taxon>Viridiplantae</taxon>
        <taxon>Streptophyta</taxon>
        <taxon>Embryophyta</taxon>
        <taxon>Tracheophyta</taxon>
        <taxon>Spermatophyta</taxon>
        <taxon>Magnoliopsida</taxon>
        <taxon>eudicotyledons</taxon>
        <taxon>Gunneridae</taxon>
        <taxon>Pentapetalae</taxon>
        <taxon>rosids</taxon>
        <taxon>fabids</taxon>
        <taxon>Fabales</taxon>
        <taxon>Fabaceae</taxon>
        <taxon>Papilionoideae</taxon>
        <taxon>50 kb inversion clade</taxon>
        <taxon>NPAAA clade</taxon>
        <taxon>Hologalegina</taxon>
        <taxon>IRL clade</taxon>
        <taxon>Trifolieae</taxon>
        <taxon>Medicago</taxon>
    </lineage>
</organism>
<proteinExistence type="predicted"/>
<evidence type="ECO:0000259" key="1">
    <source>
        <dbReference type="Pfam" id="PF00248"/>
    </source>
</evidence>
<accession>A0A396I729</accession>
<keyword evidence="2" id="KW-0560">Oxidoreductase</keyword>
<feature type="domain" description="NADP-dependent oxidoreductase" evidence="1">
    <location>
        <begin position="5"/>
        <end position="155"/>
    </location>
</feature>
<dbReference type="Proteomes" id="UP000265566">
    <property type="component" value="Chromosome 4"/>
</dbReference>
<dbReference type="PROSITE" id="PS00062">
    <property type="entry name" value="ALDOKETO_REDUCTASE_2"/>
    <property type="match status" value="1"/>
</dbReference>
<protein>
    <submittedName>
        <fullName evidence="2">Putative methylecgonone reductase</fullName>
        <ecNumber evidence="2">1.1.1.334</ecNumber>
    </submittedName>
</protein>
<reference evidence="2" key="1">
    <citation type="journal article" date="2018" name="Nat. Plants">
        <title>Whole-genome landscape of Medicago truncatula symbiotic genes.</title>
        <authorList>
            <person name="Pecrix Y."/>
            <person name="Gamas P."/>
            <person name="Carrere S."/>
        </authorList>
    </citation>
    <scope>NUCLEOTIDE SEQUENCE</scope>
    <source>
        <tissue evidence="2">Leaves</tissue>
    </source>
</reference>
<dbReference type="InterPro" id="IPR020471">
    <property type="entry name" value="AKR"/>
</dbReference>
<dbReference type="PRINTS" id="PR00069">
    <property type="entry name" value="ALDKETRDTASE"/>
</dbReference>
<comment type="caution">
    <text evidence="2">The sequence shown here is derived from an EMBL/GenBank/DDBJ whole genome shotgun (WGS) entry which is preliminary data.</text>
</comment>
<dbReference type="Gramene" id="rna23864">
    <property type="protein sequence ID" value="RHN61400.1"/>
    <property type="gene ID" value="gene23864"/>
</dbReference>
<dbReference type="EMBL" id="PSQE01000004">
    <property type="protein sequence ID" value="RHN61400.1"/>
    <property type="molecule type" value="Genomic_DNA"/>
</dbReference>
<dbReference type="PROSITE" id="PS00063">
    <property type="entry name" value="ALDOKETO_REDUCTASE_3"/>
    <property type="match status" value="1"/>
</dbReference>
<dbReference type="AlphaFoldDB" id="A0A396I729"/>